<evidence type="ECO:0000313" key="1">
    <source>
        <dbReference type="EMBL" id="KFD67795.1"/>
    </source>
</evidence>
<name>A0A085NE99_9BILA</name>
<accession>A0A085NE99</accession>
<organism evidence="1">
    <name type="scientific">Trichuris suis</name>
    <name type="common">pig whipworm</name>
    <dbReference type="NCBI Taxonomy" id="68888"/>
    <lineage>
        <taxon>Eukaryota</taxon>
        <taxon>Metazoa</taxon>
        <taxon>Ecdysozoa</taxon>
        <taxon>Nematoda</taxon>
        <taxon>Enoplea</taxon>
        <taxon>Dorylaimia</taxon>
        <taxon>Trichinellida</taxon>
        <taxon>Trichuridae</taxon>
        <taxon>Trichuris</taxon>
    </lineage>
</organism>
<protein>
    <submittedName>
        <fullName evidence="1">Uncharacterized protein</fullName>
    </submittedName>
</protein>
<dbReference type="EMBL" id="KL367511">
    <property type="protein sequence ID" value="KFD67795.1"/>
    <property type="molecule type" value="Genomic_DNA"/>
</dbReference>
<dbReference type="AlphaFoldDB" id="A0A085NE99"/>
<reference evidence="1" key="1">
    <citation type="journal article" date="2014" name="Nat. Genet.">
        <title>Genome and transcriptome of the porcine whipworm Trichuris suis.</title>
        <authorList>
            <person name="Jex A.R."/>
            <person name="Nejsum P."/>
            <person name="Schwarz E.M."/>
            <person name="Hu L."/>
            <person name="Young N.D."/>
            <person name="Hall R.S."/>
            <person name="Korhonen P.K."/>
            <person name="Liao S."/>
            <person name="Thamsborg S."/>
            <person name="Xia J."/>
            <person name="Xu P."/>
            <person name="Wang S."/>
            <person name="Scheerlinck J.P."/>
            <person name="Hofmann A."/>
            <person name="Sternberg P.W."/>
            <person name="Wang J."/>
            <person name="Gasser R.B."/>
        </authorList>
    </citation>
    <scope>NUCLEOTIDE SEQUENCE [LARGE SCALE GENOMIC DNA]</scope>
    <source>
        <strain evidence="1">DCEP-RM93F</strain>
    </source>
</reference>
<dbReference type="Proteomes" id="UP000030758">
    <property type="component" value="Unassembled WGS sequence"/>
</dbReference>
<proteinExistence type="predicted"/>
<sequence length="111" mass="12576">MYIYGSQLYDATVERSLPFVIKQLAFPVGVAKFKPAYLQCVMVSNQVCTFLMELLGKETVMRIESQFPHGLFAYSRTDILPRRTLRRYEAVVSGAGDSTEMGSIDQQRSII</sequence>
<gene>
    <name evidence="1" type="ORF">M514_07528</name>
</gene>